<comment type="subunit">
    <text evidence="7">Heterodimer with SRP9; binds RNA as heterodimer. Component of a signal recognition particle (SRP) complex that consists of a 7SL RNA molecule of 300 nucleotides and six protein subunits: SRP72, SRP68, SRP54, SRP19, SRP14 and SRP9.</text>
</comment>
<comment type="subcellular location">
    <subcellularLocation>
        <location evidence="1 7">Cytoplasm</location>
    </subcellularLocation>
</comment>
<dbReference type="Gene3D" id="3.30.720.10">
    <property type="entry name" value="Signal recognition particle alu RNA binding heterodimer, srp9/1"/>
    <property type="match status" value="1"/>
</dbReference>
<gene>
    <name evidence="10" type="ORF">WN944_016004</name>
</gene>
<keyword evidence="3 7" id="KW-0963">Cytoplasm</keyword>
<accession>A0AAP0MEZ9</accession>
<organism evidence="10 11">
    <name type="scientific">Citrus x changshan-huyou</name>
    <dbReference type="NCBI Taxonomy" id="2935761"/>
    <lineage>
        <taxon>Eukaryota</taxon>
        <taxon>Viridiplantae</taxon>
        <taxon>Streptophyta</taxon>
        <taxon>Embryophyta</taxon>
        <taxon>Tracheophyta</taxon>
        <taxon>Spermatophyta</taxon>
        <taxon>Magnoliopsida</taxon>
        <taxon>eudicotyledons</taxon>
        <taxon>Gunneridae</taxon>
        <taxon>Pentapetalae</taxon>
        <taxon>rosids</taxon>
        <taxon>malvids</taxon>
        <taxon>Sapindales</taxon>
        <taxon>Rutaceae</taxon>
        <taxon>Aurantioideae</taxon>
        <taxon>Citrus</taxon>
    </lineage>
</organism>
<dbReference type="GO" id="GO:0030942">
    <property type="term" value="F:endoplasmic reticulum signal peptide binding"/>
    <property type="evidence" value="ECO:0007669"/>
    <property type="project" value="UniProtKB-UniRule"/>
</dbReference>
<dbReference type="InterPro" id="IPR009018">
    <property type="entry name" value="Signal_recog_particle_SRP9/14"/>
</dbReference>
<dbReference type="PANTHER" id="PTHR12013">
    <property type="entry name" value="SIGNAL RECOGNITION PARTICLE 14 KD PROTEIN"/>
    <property type="match status" value="1"/>
</dbReference>
<protein>
    <recommendedName>
        <fullName evidence="7">Signal recognition particle 14 kDa protein</fullName>
        <shortName evidence="7">SRP14</shortName>
    </recommendedName>
</protein>
<evidence type="ECO:0000313" key="10">
    <source>
        <dbReference type="EMBL" id="KAK9200805.1"/>
    </source>
</evidence>
<evidence type="ECO:0000256" key="8">
    <source>
        <dbReference type="SAM" id="MobiDB-lite"/>
    </source>
</evidence>
<dbReference type="Proteomes" id="UP001428341">
    <property type="component" value="Unassembled WGS sequence"/>
</dbReference>
<evidence type="ECO:0000256" key="5">
    <source>
        <dbReference type="ARBA" id="ARBA00023135"/>
    </source>
</evidence>
<name>A0AAP0MEZ9_9ROSI</name>
<feature type="signal peptide" evidence="9">
    <location>
        <begin position="1"/>
        <end position="19"/>
    </location>
</feature>
<evidence type="ECO:0000256" key="3">
    <source>
        <dbReference type="ARBA" id="ARBA00022490"/>
    </source>
</evidence>
<sequence>MWKFLLVLVFWFLEYHTRLDREVVLDVLTMVGAKDHQRFQASYATLLKAHMAALKKRERKDKKKGVDGDRKDGTGSTKKPKRV</sequence>
<evidence type="ECO:0000256" key="6">
    <source>
        <dbReference type="ARBA" id="ARBA00023274"/>
    </source>
</evidence>
<dbReference type="SUPFAM" id="SSF54762">
    <property type="entry name" value="Signal recognition particle alu RNA binding heterodimer, SRP9/14"/>
    <property type="match status" value="1"/>
</dbReference>
<keyword evidence="4 7" id="KW-0694">RNA-binding</keyword>
<proteinExistence type="inferred from homology"/>
<dbReference type="GO" id="GO:0008312">
    <property type="term" value="F:7S RNA binding"/>
    <property type="evidence" value="ECO:0007669"/>
    <property type="project" value="UniProtKB-UniRule"/>
</dbReference>
<keyword evidence="9" id="KW-0732">Signal</keyword>
<feature type="region of interest" description="Disordered" evidence="8">
    <location>
        <begin position="55"/>
        <end position="83"/>
    </location>
</feature>
<keyword evidence="6 7" id="KW-0687">Ribonucleoprotein</keyword>
<dbReference type="GO" id="GO:0006614">
    <property type="term" value="P:SRP-dependent cotranslational protein targeting to membrane"/>
    <property type="evidence" value="ECO:0007669"/>
    <property type="project" value="UniProtKB-UniRule"/>
</dbReference>
<evidence type="ECO:0000256" key="4">
    <source>
        <dbReference type="ARBA" id="ARBA00022884"/>
    </source>
</evidence>
<reference evidence="10 11" key="1">
    <citation type="submission" date="2024-05" db="EMBL/GenBank/DDBJ databases">
        <title>Haplotype-resolved chromosome-level genome assembly of Huyou (Citrus changshanensis).</title>
        <authorList>
            <person name="Miao C."/>
            <person name="Chen W."/>
            <person name="Wu Y."/>
            <person name="Wang L."/>
            <person name="Zhao S."/>
            <person name="Grierson D."/>
            <person name="Xu C."/>
            <person name="Chen K."/>
        </authorList>
    </citation>
    <scope>NUCLEOTIDE SEQUENCE [LARGE SCALE GENOMIC DNA]</scope>
    <source>
        <strain evidence="10">01-14</strain>
        <tissue evidence="10">Leaf</tissue>
    </source>
</reference>
<dbReference type="EMBL" id="JBCGBO010000005">
    <property type="protein sequence ID" value="KAK9200805.1"/>
    <property type="molecule type" value="Genomic_DNA"/>
</dbReference>
<evidence type="ECO:0000256" key="9">
    <source>
        <dbReference type="SAM" id="SignalP"/>
    </source>
</evidence>
<keyword evidence="11" id="KW-1185">Reference proteome</keyword>
<evidence type="ECO:0000256" key="2">
    <source>
        <dbReference type="ARBA" id="ARBA00010349"/>
    </source>
</evidence>
<comment type="function">
    <text evidence="7">Component of the signal recognition particle (SRP) complex, a ribonucleoprotein complex that mediates the cotranslational targeting of secretory and membrane proteins to the endoplasmic reticulum (ER). SRP9 together with SRP14 and the Alu portion of the SRP RNA, constitutes the elongation arrest domain of SRP. The complex of SRP9 and SRP14 is required for SRP RNA binding.</text>
</comment>
<evidence type="ECO:0000313" key="11">
    <source>
        <dbReference type="Proteomes" id="UP001428341"/>
    </source>
</evidence>
<feature type="chain" id="PRO_5043010548" description="Signal recognition particle 14 kDa protein" evidence="9">
    <location>
        <begin position="20"/>
        <end position="83"/>
    </location>
</feature>
<keyword evidence="5 7" id="KW-0733">Signal recognition particle</keyword>
<dbReference type="InterPro" id="IPR003210">
    <property type="entry name" value="Signal_recog_particle_SRP14"/>
</dbReference>
<comment type="similarity">
    <text evidence="2 7">Belongs to the SRP14 family.</text>
</comment>
<feature type="compositionally biased region" description="Basic and acidic residues" evidence="8">
    <location>
        <begin position="64"/>
        <end position="73"/>
    </location>
</feature>
<evidence type="ECO:0000256" key="1">
    <source>
        <dbReference type="ARBA" id="ARBA00004496"/>
    </source>
</evidence>
<evidence type="ECO:0000256" key="7">
    <source>
        <dbReference type="RuleBase" id="RU368100"/>
    </source>
</evidence>
<dbReference type="AlphaFoldDB" id="A0AAP0MEZ9"/>
<comment type="caution">
    <text evidence="10">The sequence shown here is derived from an EMBL/GenBank/DDBJ whole genome shotgun (WGS) entry which is preliminary data.</text>
</comment>
<dbReference type="GO" id="GO:0005786">
    <property type="term" value="C:signal recognition particle, endoplasmic reticulum targeting"/>
    <property type="evidence" value="ECO:0007669"/>
    <property type="project" value="UniProtKB-UniRule"/>
</dbReference>